<feature type="region of interest" description="Disordered" evidence="12">
    <location>
        <begin position="400"/>
        <end position="423"/>
    </location>
</feature>
<dbReference type="GO" id="GO:0006900">
    <property type="term" value="P:vesicle budding from membrane"/>
    <property type="evidence" value="ECO:0007669"/>
    <property type="project" value="TreeGrafter"/>
</dbReference>
<dbReference type="GO" id="GO:0032511">
    <property type="term" value="P:late endosome to vacuole transport via multivesicular body sorting pathway"/>
    <property type="evidence" value="ECO:0007669"/>
    <property type="project" value="TreeGrafter"/>
</dbReference>
<dbReference type="GO" id="GO:0005635">
    <property type="term" value="C:nuclear envelope"/>
    <property type="evidence" value="ECO:0007669"/>
    <property type="project" value="UniProtKB-SubCell"/>
</dbReference>
<evidence type="ECO:0000256" key="6">
    <source>
        <dbReference type="ARBA" id="ARBA00022927"/>
    </source>
</evidence>
<dbReference type="EMBL" id="VXBO01001766">
    <property type="protein sequence ID" value="NXN36237.1"/>
    <property type="molecule type" value="Genomic_DNA"/>
</dbReference>
<protein>
    <recommendedName>
        <fullName evidence="9">Charged multivesicular body protein 7</fullName>
    </recommendedName>
    <alternativeName>
        <fullName evidence="10">Chromatin-modifying protein 7</fullName>
    </alternativeName>
</protein>
<proteinExistence type="inferred from homology"/>
<evidence type="ECO:0000313" key="14">
    <source>
        <dbReference type="EMBL" id="NXN36237.1"/>
    </source>
</evidence>
<evidence type="ECO:0000256" key="5">
    <source>
        <dbReference type="ARBA" id="ARBA00022490"/>
    </source>
</evidence>
<accession>A0A7L1ID30</accession>
<dbReference type="InterPro" id="IPR005024">
    <property type="entry name" value="Snf7_fam"/>
</dbReference>
<dbReference type="GO" id="GO:0009898">
    <property type="term" value="C:cytoplasmic side of plasma membrane"/>
    <property type="evidence" value="ECO:0007669"/>
    <property type="project" value="TreeGrafter"/>
</dbReference>
<keyword evidence="4" id="KW-0813">Transport</keyword>
<dbReference type="Gene3D" id="1.10.287.1060">
    <property type="entry name" value="ESAT-6-like"/>
    <property type="match status" value="1"/>
</dbReference>
<evidence type="ECO:0000259" key="13">
    <source>
        <dbReference type="Pfam" id="PF25239"/>
    </source>
</evidence>
<dbReference type="GO" id="GO:0015031">
    <property type="term" value="P:protein transport"/>
    <property type="evidence" value="ECO:0007669"/>
    <property type="project" value="UniProtKB-KW"/>
</dbReference>
<keyword evidence="6" id="KW-0653">Protein transport</keyword>
<evidence type="ECO:0000256" key="3">
    <source>
        <dbReference type="ARBA" id="ARBA00006190"/>
    </source>
</evidence>
<evidence type="ECO:0000256" key="12">
    <source>
        <dbReference type="SAM" id="MobiDB-lite"/>
    </source>
</evidence>
<feature type="coiled-coil region" evidence="11">
    <location>
        <begin position="223"/>
        <end position="283"/>
    </location>
</feature>
<dbReference type="PANTHER" id="PTHR22761:SF21">
    <property type="entry name" value="CHARGED MULTIVESICULAR BODY PROTEIN 7"/>
    <property type="match status" value="1"/>
</dbReference>
<feature type="region of interest" description="Disordered" evidence="12">
    <location>
        <begin position="366"/>
        <end position="385"/>
    </location>
</feature>
<dbReference type="GO" id="GO:0000815">
    <property type="term" value="C:ESCRT III complex"/>
    <property type="evidence" value="ECO:0007669"/>
    <property type="project" value="TreeGrafter"/>
</dbReference>
<evidence type="ECO:0000256" key="7">
    <source>
        <dbReference type="ARBA" id="ARBA00023054"/>
    </source>
</evidence>
<feature type="compositionally biased region" description="Pro residues" evidence="12">
    <location>
        <begin position="1"/>
        <end position="12"/>
    </location>
</feature>
<reference evidence="14 15" key="1">
    <citation type="submission" date="2019-09" db="EMBL/GenBank/DDBJ databases">
        <title>Bird 10,000 Genomes (B10K) Project - Family phase.</title>
        <authorList>
            <person name="Zhang G."/>
        </authorList>
    </citation>
    <scope>NUCLEOTIDE SEQUENCE [LARGE SCALE GENOMIC DNA]</scope>
    <source>
        <strain evidence="14">B10K-DU-002-36</strain>
        <tissue evidence="14">Muscle</tissue>
    </source>
</reference>
<dbReference type="Proteomes" id="UP000525158">
    <property type="component" value="Unassembled WGS sequence"/>
</dbReference>
<feature type="non-terminal residue" evidence="14">
    <location>
        <position position="1"/>
    </location>
</feature>
<evidence type="ECO:0000256" key="9">
    <source>
        <dbReference type="ARBA" id="ARBA00041077"/>
    </source>
</evidence>
<dbReference type="PANTHER" id="PTHR22761">
    <property type="entry name" value="CHARGED MULTIVESICULAR BODY PROTEIN"/>
    <property type="match status" value="1"/>
</dbReference>
<dbReference type="FunFam" id="1.10.287.1060:FF:000007">
    <property type="entry name" value="Charged multivesicular body protein 7"/>
    <property type="match status" value="1"/>
</dbReference>
<keyword evidence="7 11" id="KW-0175">Coiled coil</keyword>
<feature type="domain" description="CHMP7 winged helix" evidence="13">
    <location>
        <begin position="131"/>
        <end position="199"/>
    </location>
</feature>
<dbReference type="Pfam" id="PF03357">
    <property type="entry name" value="Snf7"/>
    <property type="match status" value="1"/>
</dbReference>
<evidence type="ECO:0000256" key="4">
    <source>
        <dbReference type="ARBA" id="ARBA00022448"/>
    </source>
</evidence>
<keyword evidence="15" id="KW-1185">Reference proteome</keyword>
<sequence>MCSPGRAPPGPAPAGDLPPEWETDDERMAFLFSAFKQSREVVPVRGVFVRGLPVRGGRVQTDHTQFCVHVLFSRRGKLQRESDFMASVDSSWISWGVGVFILKPLKWTLSSVLGDSKIPEEEEVLIYVELLQEKAEEVYRLYQNSALSSHPVVALSELRSLCASVCPDERTFYLLLLQLQKEKRVTILEQNGEKIVKFARGLHAKVSPMNDVDIGVYQLMQSEQLLSQKVESLSQEAEKCKEDARSACRAGKKQLALRCLKSKRRTERRIEELHSKLDAVQGILDRIYASQTDQMVFNAYQAGVGALKLSMKDVTVEKAENLVDQIQELCDTQDEVSQTLAGMGINGLETDTEELEKELDSLLQDSTKEPVDLPPVPQKVLDPPISDAELEAELEKLSVADGDLAQKTPSASSEPKTALGLNL</sequence>
<comment type="subcellular location">
    <subcellularLocation>
        <location evidence="2">Cytoplasm</location>
    </subcellularLocation>
    <subcellularLocation>
        <location evidence="1">Nucleus envelope</location>
    </subcellularLocation>
</comment>
<evidence type="ECO:0000256" key="2">
    <source>
        <dbReference type="ARBA" id="ARBA00004496"/>
    </source>
</evidence>
<evidence type="ECO:0000256" key="8">
    <source>
        <dbReference type="ARBA" id="ARBA00023242"/>
    </source>
</evidence>
<keyword evidence="8" id="KW-0539">Nucleus</keyword>
<dbReference type="AlphaFoldDB" id="A0A7L1ID30"/>
<evidence type="ECO:0000256" key="1">
    <source>
        <dbReference type="ARBA" id="ARBA00004259"/>
    </source>
</evidence>
<evidence type="ECO:0000313" key="15">
    <source>
        <dbReference type="Proteomes" id="UP000525158"/>
    </source>
</evidence>
<name>A0A7L1ID30_SMUAF</name>
<dbReference type="Pfam" id="PF25239">
    <property type="entry name" value="WHD_CHMP7"/>
    <property type="match status" value="1"/>
</dbReference>
<comment type="similarity">
    <text evidence="3">Belongs to the SNF7 family.</text>
</comment>
<comment type="caution">
    <text evidence="14">The sequence shown here is derived from an EMBL/GenBank/DDBJ whole genome shotgun (WGS) entry which is preliminary data.</text>
</comment>
<gene>
    <name evidence="14" type="primary">Chmp7</name>
    <name evidence="14" type="ORF">RHIAFR_R10754</name>
</gene>
<feature type="region of interest" description="Disordered" evidence="12">
    <location>
        <begin position="1"/>
        <end position="20"/>
    </location>
</feature>
<dbReference type="GO" id="GO:0005771">
    <property type="term" value="C:multivesicular body"/>
    <property type="evidence" value="ECO:0007669"/>
    <property type="project" value="TreeGrafter"/>
</dbReference>
<evidence type="ECO:0000256" key="10">
    <source>
        <dbReference type="ARBA" id="ARBA00041629"/>
    </source>
</evidence>
<organism evidence="14 15">
    <name type="scientific">Smutsornis africanus</name>
    <name type="common">Double-banded courser</name>
    <name type="synonym">Rhinoptilus africanus</name>
    <dbReference type="NCBI Taxonomy" id="240209"/>
    <lineage>
        <taxon>Eukaryota</taxon>
        <taxon>Metazoa</taxon>
        <taxon>Chordata</taxon>
        <taxon>Craniata</taxon>
        <taxon>Vertebrata</taxon>
        <taxon>Euteleostomi</taxon>
        <taxon>Archelosauria</taxon>
        <taxon>Archosauria</taxon>
        <taxon>Dinosauria</taxon>
        <taxon>Saurischia</taxon>
        <taxon>Theropoda</taxon>
        <taxon>Coelurosauria</taxon>
        <taxon>Aves</taxon>
        <taxon>Neognathae</taxon>
        <taxon>Neoaves</taxon>
        <taxon>Charadriiformes</taxon>
        <taxon>Glareolidae</taxon>
        <taxon>Rhinoptilus</taxon>
    </lineage>
</organism>
<evidence type="ECO:0000256" key="11">
    <source>
        <dbReference type="SAM" id="Coils"/>
    </source>
</evidence>
<dbReference type="InterPro" id="IPR057471">
    <property type="entry name" value="CHMP7_WHD"/>
</dbReference>
<feature type="non-terminal residue" evidence="14">
    <location>
        <position position="423"/>
    </location>
</feature>
<keyword evidence="5" id="KW-0963">Cytoplasm</keyword>